<evidence type="ECO:0000313" key="9">
    <source>
        <dbReference type="Proteomes" id="UP000694425"/>
    </source>
</evidence>
<dbReference type="GeneTree" id="ENSGT00940000159315"/>
<dbReference type="CDD" id="cd15784">
    <property type="entry name" value="PH_RUTBC"/>
    <property type="match status" value="1"/>
</dbReference>
<dbReference type="InterPro" id="IPR000195">
    <property type="entry name" value="Rab-GAP-TBC_dom"/>
</dbReference>
<dbReference type="PANTHER" id="PTHR22957:SF194">
    <property type="entry name" value="SMALL G PROTEIN SIGNALING MODULATOR 2"/>
    <property type="match status" value="1"/>
</dbReference>
<comment type="similarity">
    <text evidence="4">Belongs to the RUTBC family.</text>
</comment>
<dbReference type="Ensembl" id="ENSNVIT00000018456.1">
    <property type="protein sequence ID" value="ENSNVIP00000015813.1"/>
    <property type="gene ID" value="ENSNVIG00000012024.1"/>
</dbReference>
<dbReference type="InterPro" id="IPR037213">
    <property type="entry name" value="Run_dom_sf"/>
</dbReference>
<dbReference type="InterPro" id="IPR004012">
    <property type="entry name" value="Run_dom"/>
</dbReference>
<evidence type="ECO:0000256" key="3">
    <source>
        <dbReference type="ARBA" id="ARBA00022490"/>
    </source>
</evidence>
<reference evidence="8" key="1">
    <citation type="submission" date="2025-08" db="UniProtKB">
        <authorList>
            <consortium name="Ensembl"/>
        </authorList>
    </citation>
    <scope>IDENTIFICATION</scope>
</reference>
<dbReference type="CDD" id="cd17704">
    <property type="entry name" value="RUN_SGSM2"/>
    <property type="match status" value="1"/>
</dbReference>
<name>A0A8C7BCJ3_NEOVI</name>
<dbReference type="FunFam" id="1.10.472.80:FF:000004">
    <property type="entry name" value="Small G protein signaling modulator 1"/>
    <property type="match status" value="1"/>
</dbReference>
<dbReference type="SUPFAM" id="SSF47923">
    <property type="entry name" value="Ypt/Rab-GAP domain of gyp1p"/>
    <property type="match status" value="2"/>
</dbReference>
<dbReference type="Gene3D" id="1.10.8.270">
    <property type="entry name" value="putative rabgap domain of human tbc1 domain family member 14 like domains"/>
    <property type="match status" value="1"/>
</dbReference>
<feature type="compositionally biased region" description="Acidic residues" evidence="5">
    <location>
        <begin position="730"/>
        <end position="739"/>
    </location>
</feature>
<evidence type="ECO:0000256" key="4">
    <source>
        <dbReference type="ARBA" id="ARBA00034124"/>
    </source>
</evidence>
<dbReference type="AlphaFoldDB" id="A0A8C7BCJ3"/>
<protein>
    <submittedName>
        <fullName evidence="8">Small G protein signaling modulator 2</fullName>
    </submittedName>
</protein>
<dbReference type="InterPro" id="IPR035969">
    <property type="entry name" value="Rab-GAP_TBC_sf"/>
</dbReference>
<dbReference type="InterPro" id="IPR037745">
    <property type="entry name" value="SGSM1/2"/>
</dbReference>
<dbReference type="Pfam" id="PF02759">
    <property type="entry name" value="RUN"/>
    <property type="match status" value="1"/>
</dbReference>
<dbReference type="FunFam" id="1.10.8.270:FF:000006">
    <property type="entry name" value="Small G protein signaling modulator 2"/>
    <property type="match status" value="1"/>
</dbReference>
<dbReference type="Pfam" id="PF12068">
    <property type="entry name" value="PH_RBD"/>
    <property type="match status" value="1"/>
</dbReference>
<keyword evidence="3" id="KW-0963">Cytoplasm</keyword>
<sequence>MGSAEDAVKEKLLWNVKKEVKQIMEEAVTRKFVHEDSSHIIALCGAVEACLLHQLRRRAAGFLRSDKMAALFTKVGKTCPVAGEICHKVQELQQQVESRKPSAGNQDALRRQGSAGGKAPALSLQALKHIWVRTALIEKVLDRVIQYLVENCSKYYEKEALLSDPVFGPILASLLVGPCALEYTKLKTADHYWTDPSADELVQRHRIRGPPNRQDSPAKRPALGIRKRHSSGSAAEDRLAACAREYVESLHQNSRTRLLYGKNNVLVQPKEDMEAVPGYLSLHQAAESLTLKWTPNQLMNGTLGDSELEKSVYWDYALVVPFSQIVCIHCHQQKSGGTLVLVSQDGIQRPPLHFPQGGHLLSFLSCLENGLLPRGQLEPPLWTQQGKGKVFPKLRKRSSMRTMDVEEMGTGRATDYVFRIIYPGHRHEHNAGDMIEMQGFGPSLPTWHLESLCSQGSCLFCSTRSSPYATPSHCSCVPDRLPLRLLCESMKRQIVSRAFYGWLAYCRHLSTVRTHLSALVHHNIIPPTRPPGASGGLTKDVWSKYQKDEKNYKELELLRQVYYGGVEHEIRKDVWPFLLGHYKFGMSKKEMEQVDSAVAARYKRVLAEWKACEAAVRQREREAQPATLTKFSSGSSIDSHVQRLVHRDSTISNDVFLSVDDLEPPQPPGTEDCRPEPAQELGAGPLGTAVVGQQQSVEFDSPDSGLPSSRNYSVASGIQSSIDETQSMGFEEEDGGGEEDSSRLGPAAGAFPEPPDASQQKASQASEPEAGEELAAVCAAAYTIELLDTMALNLHRIDKDVQRCDRNYWYFTPPNLERLRDVMCSYVWEHLDVGYVQGMCDLLAPLLVVLDNDQLAYSCFSHHMKRMSQNFPNGGAMDTHFANMRSLIQILDSELFELMHQNGDYTHFYFCYRWFLLDFKRELLYEDVFAVWEVIWAARHISSEHFVLFIALALVEAYREIVRDNNMDFTDVIRFFNVASLTTV</sequence>
<keyword evidence="9" id="KW-1185">Reference proteome</keyword>
<dbReference type="Proteomes" id="UP000694425">
    <property type="component" value="Unplaced"/>
</dbReference>
<feature type="region of interest" description="Disordered" evidence="5">
    <location>
        <begin position="655"/>
        <end position="684"/>
    </location>
</feature>
<dbReference type="PROSITE" id="PS50826">
    <property type="entry name" value="RUN"/>
    <property type="match status" value="1"/>
</dbReference>
<evidence type="ECO:0000259" key="7">
    <source>
        <dbReference type="PROSITE" id="PS50826"/>
    </source>
</evidence>
<feature type="region of interest" description="Disordered" evidence="5">
    <location>
        <begin position="205"/>
        <end position="232"/>
    </location>
</feature>
<dbReference type="GO" id="GO:0005096">
    <property type="term" value="F:GTPase activator activity"/>
    <property type="evidence" value="ECO:0007669"/>
    <property type="project" value="UniProtKB-KW"/>
</dbReference>
<feature type="domain" description="Rab-GAP TBC" evidence="6">
    <location>
        <begin position="565"/>
        <end position="939"/>
    </location>
</feature>
<evidence type="ECO:0000259" key="6">
    <source>
        <dbReference type="PROSITE" id="PS50086"/>
    </source>
</evidence>
<dbReference type="InterPro" id="IPR021935">
    <property type="entry name" value="SGSM1/2_RBD"/>
</dbReference>
<feature type="region of interest" description="Disordered" evidence="5">
    <location>
        <begin position="727"/>
        <end position="770"/>
    </location>
</feature>
<evidence type="ECO:0000256" key="5">
    <source>
        <dbReference type="SAM" id="MobiDB-lite"/>
    </source>
</evidence>
<keyword evidence="2" id="KW-0343">GTPase activation</keyword>
<evidence type="ECO:0000256" key="1">
    <source>
        <dbReference type="ARBA" id="ARBA00004496"/>
    </source>
</evidence>
<dbReference type="FunFam" id="2.30.29.230:FF:000001">
    <property type="entry name" value="Small G protein signaling modulator 2"/>
    <property type="match status" value="1"/>
</dbReference>
<dbReference type="GO" id="GO:0031410">
    <property type="term" value="C:cytoplasmic vesicle"/>
    <property type="evidence" value="ECO:0007669"/>
    <property type="project" value="UniProtKB-ARBA"/>
</dbReference>
<reference evidence="8" key="2">
    <citation type="submission" date="2025-09" db="UniProtKB">
        <authorList>
            <consortium name="Ensembl"/>
        </authorList>
    </citation>
    <scope>IDENTIFICATION</scope>
</reference>
<dbReference type="PROSITE" id="PS50086">
    <property type="entry name" value="TBC_RABGAP"/>
    <property type="match status" value="1"/>
</dbReference>
<evidence type="ECO:0000313" key="8">
    <source>
        <dbReference type="Ensembl" id="ENSNVIP00000015813.1"/>
    </source>
</evidence>
<proteinExistence type="inferred from homology"/>
<feature type="domain" description="RUN" evidence="7">
    <location>
        <begin position="34"/>
        <end position="191"/>
    </location>
</feature>
<dbReference type="Gene3D" id="1.20.58.900">
    <property type="match status" value="1"/>
</dbReference>
<dbReference type="PANTHER" id="PTHR22957">
    <property type="entry name" value="TBC1 DOMAIN FAMILY MEMBER GTPASE-ACTIVATING PROTEIN"/>
    <property type="match status" value="1"/>
</dbReference>
<evidence type="ECO:0000256" key="2">
    <source>
        <dbReference type="ARBA" id="ARBA00022468"/>
    </source>
</evidence>
<dbReference type="SMART" id="SM00164">
    <property type="entry name" value="TBC"/>
    <property type="match status" value="1"/>
</dbReference>
<dbReference type="Gene3D" id="2.30.29.230">
    <property type="match status" value="1"/>
</dbReference>
<dbReference type="SUPFAM" id="SSF140741">
    <property type="entry name" value="RUN domain-like"/>
    <property type="match status" value="1"/>
</dbReference>
<gene>
    <name evidence="8" type="primary">SGSM2</name>
</gene>
<comment type="subcellular location">
    <subcellularLocation>
        <location evidence="1">Cytoplasm</location>
    </subcellularLocation>
</comment>
<dbReference type="InterPro" id="IPR047345">
    <property type="entry name" value="RUN_SGSM2"/>
</dbReference>
<feature type="compositionally biased region" description="Polar residues" evidence="5">
    <location>
        <begin position="757"/>
        <end position="766"/>
    </location>
</feature>
<organism evidence="8 9">
    <name type="scientific">Neovison vison</name>
    <name type="common">American mink</name>
    <name type="synonym">Mustela vison</name>
    <dbReference type="NCBI Taxonomy" id="452646"/>
    <lineage>
        <taxon>Eukaryota</taxon>
        <taxon>Metazoa</taxon>
        <taxon>Chordata</taxon>
        <taxon>Craniata</taxon>
        <taxon>Vertebrata</taxon>
        <taxon>Euteleostomi</taxon>
        <taxon>Mammalia</taxon>
        <taxon>Eutheria</taxon>
        <taxon>Laurasiatheria</taxon>
        <taxon>Carnivora</taxon>
        <taxon>Caniformia</taxon>
        <taxon>Musteloidea</taxon>
        <taxon>Mustelidae</taxon>
        <taxon>Mustelinae</taxon>
        <taxon>Neogale</taxon>
    </lineage>
</organism>
<accession>A0A8C7BCJ3</accession>
<dbReference type="SMART" id="SM00593">
    <property type="entry name" value="RUN"/>
    <property type="match status" value="1"/>
</dbReference>
<dbReference type="Gene3D" id="1.10.472.80">
    <property type="entry name" value="Ypt/Rab-GAP domain of gyp1p, domain 3"/>
    <property type="match status" value="1"/>
</dbReference>
<dbReference type="FunFam" id="1.20.58.900:FF:000002">
    <property type="entry name" value="small G protein signaling modulator 1"/>
    <property type="match status" value="1"/>
</dbReference>
<dbReference type="Pfam" id="PF00566">
    <property type="entry name" value="RabGAP-TBC"/>
    <property type="match status" value="1"/>
</dbReference>